<sequence>MAPIQNARLVFNKVPQDFPVPGETTVYDTSETIDLDNVALNGGILAKTLYLSIDPYFRGRMRDEGKKSYSNAFPLGKPISGFSVSCVLRSEKEGVKEGDNIYVYETPFQEYNVLSAKHPVMVIDNKENIPLSVYVGILGMPGKTAYYALDVIGQPKKGETIYVSTGAGPVGATVSQLCKSLGLKVIASAGSDDKVEFLKSIGVDVAFNYKKDKISDVLEKEGPIDIYWDNVGGESLEAALEACNDHARVICCGAISAYNGTPKPIKNWTYFLTKRLTVRGFIVGELEAQVGNPKVFYEKMVPLVANGQIKWNEHVFEGLDKAGDAILAVQKGDNTAKTVVKVADA</sequence>
<name>A0A8H3ACU1_9AGAM</name>
<keyword evidence="1" id="KW-0560">Oxidoreductase</keyword>
<dbReference type="InterPro" id="IPR013149">
    <property type="entry name" value="ADH-like_C"/>
</dbReference>
<gene>
    <name evidence="3" type="ORF">RDB_LOCUS23386</name>
</gene>
<dbReference type="SMART" id="SM00829">
    <property type="entry name" value="PKS_ER"/>
    <property type="match status" value="1"/>
</dbReference>
<protein>
    <recommendedName>
        <fullName evidence="2">Enoyl reductase (ER) domain-containing protein</fullName>
    </recommendedName>
</protein>
<dbReference type="InterPro" id="IPR036291">
    <property type="entry name" value="NAD(P)-bd_dom_sf"/>
</dbReference>
<evidence type="ECO:0000256" key="1">
    <source>
        <dbReference type="ARBA" id="ARBA00023002"/>
    </source>
</evidence>
<dbReference type="PANTHER" id="PTHR43205:SF7">
    <property type="entry name" value="PROSTAGLANDIN REDUCTASE 1"/>
    <property type="match status" value="1"/>
</dbReference>
<evidence type="ECO:0000313" key="3">
    <source>
        <dbReference type="EMBL" id="CAE6411095.1"/>
    </source>
</evidence>
<dbReference type="GO" id="GO:0016628">
    <property type="term" value="F:oxidoreductase activity, acting on the CH-CH group of donors, NAD or NADP as acceptor"/>
    <property type="evidence" value="ECO:0007669"/>
    <property type="project" value="InterPro"/>
</dbReference>
<dbReference type="CDD" id="cd05288">
    <property type="entry name" value="PGDH"/>
    <property type="match status" value="1"/>
</dbReference>
<feature type="domain" description="Enoyl reductase (ER)" evidence="2">
    <location>
        <begin position="28"/>
        <end position="340"/>
    </location>
</feature>
<proteinExistence type="predicted"/>
<dbReference type="InterPro" id="IPR011032">
    <property type="entry name" value="GroES-like_sf"/>
</dbReference>
<reference evidence="3" key="1">
    <citation type="submission" date="2021-01" db="EMBL/GenBank/DDBJ databases">
        <authorList>
            <person name="Kaushik A."/>
        </authorList>
    </citation>
    <scope>NUCLEOTIDE SEQUENCE</scope>
    <source>
        <strain evidence="3">AG3-T5</strain>
    </source>
</reference>
<dbReference type="InterPro" id="IPR041694">
    <property type="entry name" value="ADH_N_2"/>
</dbReference>
<dbReference type="SUPFAM" id="SSF50129">
    <property type="entry name" value="GroES-like"/>
    <property type="match status" value="1"/>
</dbReference>
<dbReference type="InterPro" id="IPR020843">
    <property type="entry name" value="ER"/>
</dbReference>
<dbReference type="Pfam" id="PF16884">
    <property type="entry name" value="ADH_N_2"/>
    <property type="match status" value="1"/>
</dbReference>
<dbReference type="AlphaFoldDB" id="A0A8H3ACU1"/>
<dbReference type="Gene3D" id="3.40.50.720">
    <property type="entry name" value="NAD(P)-binding Rossmann-like Domain"/>
    <property type="match status" value="1"/>
</dbReference>
<dbReference type="PANTHER" id="PTHR43205">
    <property type="entry name" value="PROSTAGLANDIN REDUCTASE"/>
    <property type="match status" value="1"/>
</dbReference>
<evidence type="ECO:0000313" key="4">
    <source>
        <dbReference type="Proteomes" id="UP000663841"/>
    </source>
</evidence>
<dbReference type="InterPro" id="IPR045010">
    <property type="entry name" value="MDR_fam"/>
</dbReference>
<dbReference type="FunFam" id="3.40.50.720:FF:000121">
    <property type="entry name" value="Prostaglandin reductase 2"/>
    <property type="match status" value="1"/>
</dbReference>
<dbReference type="SUPFAM" id="SSF51735">
    <property type="entry name" value="NAD(P)-binding Rossmann-fold domains"/>
    <property type="match status" value="1"/>
</dbReference>
<dbReference type="Pfam" id="PF00107">
    <property type="entry name" value="ADH_zinc_N"/>
    <property type="match status" value="1"/>
</dbReference>
<dbReference type="Proteomes" id="UP000663841">
    <property type="component" value="Unassembled WGS sequence"/>
</dbReference>
<evidence type="ECO:0000259" key="2">
    <source>
        <dbReference type="SMART" id="SM00829"/>
    </source>
</evidence>
<organism evidence="3 4">
    <name type="scientific">Rhizoctonia solani</name>
    <dbReference type="NCBI Taxonomy" id="456999"/>
    <lineage>
        <taxon>Eukaryota</taxon>
        <taxon>Fungi</taxon>
        <taxon>Dikarya</taxon>
        <taxon>Basidiomycota</taxon>
        <taxon>Agaricomycotina</taxon>
        <taxon>Agaricomycetes</taxon>
        <taxon>Cantharellales</taxon>
        <taxon>Ceratobasidiaceae</taxon>
        <taxon>Rhizoctonia</taxon>
    </lineage>
</organism>
<dbReference type="Gene3D" id="3.90.180.10">
    <property type="entry name" value="Medium-chain alcohol dehydrogenases, catalytic domain"/>
    <property type="match status" value="1"/>
</dbReference>
<accession>A0A8H3ACU1</accession>
<comment type="caution">
    <text evidence="3">The sequence shown here is derived from an EMBL/GenBank/DDBJ whole genome shotgun (WGS) entry which is preliminary data.</text>
</comment>
<dbReference type="EMBL" id="CAJMWW010000063">
    <property type="protein sequence ID" value="CAE6411095.1"/>
    <property type="molecule type" value="Genomic_DNA"/>
</dbReference>